<evidence type="ECO:0000313" key="5">
    <source>
        <dbReference type="Proteomes" id="UP000198976"/>
    </source>
</evidence>
<evidence type="ECO:0000313" key="4">
    <source>
        <dbReference type="EMBL" id="SDT96686.1"/>
    </source>
</evidence>
<reference evidence="4 5" key="1">
    <citation type="submission" date="2016-10" db="EMBL/GenBank/DDBJ databases">
        <authorList>
            <person name="Varghese N."/>
            <person name="Submissions S."/>
        </authorList>
    </citation>
    <scope>NUCLEOTIDE SEQUENCE [LARGE SCALE GENOMIC DNA]</scope>
    <source>
        <strain evidence="4 5">DSM 9169</strain>
    </source>
</reference>
<dbReference type="NCBIfam" id="TIGR00257">
    <property type="entry name" value="IMPACT_YIGZ"/>
    <property type="match status" value="1"/>
</dbReference>
<dbReference type="Proteomes" id="UP000198976">
    <property type="component" value="Chromosome I"/>
</dbReference>
<proteinExistence type="inferred from homology"/>
<dbReference type="EMBL" id="LT629792">
    <property type="protein sequence ID" value="SDT96686.1"/>
    <property type="molecule type" value="Genomic_DNA"/>
</dbReference>
<dbReference type="RefSeq" id="WP_092648652.1">
    <property type="nucleotide sequence ID" value="NZ_LT629792.1"/>
</dbReference>
<dbReference type="InterPro" id="IPR015796">
    <property type="entry name" value="Impact_YigZ-like"/>
</dbReference>
<evidence type="ECO:0000259" key="2">
    <source>
        <dbReference type="Pfam" id="PF01205"/>
    </source>
</evidence>
<dbReference type="Pfam" id="PF01205">
    <property type="entry name" value="Impact_N"/>
    <property type="match status" value="1"/>
</dbReference>
<dbReference type="InterPro" id="IPR036956">
    <property type="entry name" value="Impact_N_sf"/>
</dbReference>
<dbReference type="SUPFAM" id="SSF54211">
    <property type="entry name" value="Ribosomal protein S5 domain 2-like"/>
    <property type="match status" value="1"/>
</dbReference>
<sequence>MNDIRTLRAGTLITHEIEIKRSRFIATLARADTEDEARALIDMVRSEHPQARHNCSAYLISADGRNAIQHSSDDGEPSGTAGTPMLEALKMSDTWNVTAVVTRYFGGVLLGAGGLIRAYSSAVSEALARAPHVVIKTLSIARITVDFNDAGKFQSELHSANVPIVGSTWDARVHLDIAATDDDIEQWVDRAMVLTHGQASVHVTGRTRIEVDA</sequence>
<dbReference type="PANTHER" id="PTHR16301:SF20">
    <property type="entry name" value="IMPACT FAMILY MEMBER YIGZ"/>
    <property type="match status" value="1"/>
</dbReference>
<dbReference type="InterPro" id="IPR035647">
    <property type="entry name" value="EFG_III/V"/>
</dbReference>
<organism evidence="4 5">
    <name type="scientific">Schaalia radingae</name>
    <dbReference type="NCBI Taxonomy" id="131110"/>
    <lineage>
        <taxon>Bacteria</taxon>
        <taxon>Bacillati</taxon>
        <taxon>Actinomycetota</taxon>
        <taxon>Actinomycetes</taxon>
        <taxon>Actinomycetales</taxon>
        <taxon>Actinomycetaceae</taxon>
        <taxon>Schaalia</taxon>
    </lineage>
</organism>
<evidence type="ECO:0000256" key="1">
    <source>
        <dbReference type="ARBA" id="ARBA00007665"/>
    </source>
</evidence>
<accession>A0ABY0V7Y9</accession>
<name>A0ABY0V7Y9_9ACTO</name>
<comment type="similarity">
    <text evidence="1">Belongs to the IMPACT family.</text>
</comment>
<dbReference type="InterPro" id="IPR001498">
    <property type="entry name" value="Impact_N"/>
</dbReference>
<gene>
    <name evidence="4" type="ORF">SAMN04489714_1297</name>
</gene>
<dbReference type="SUPFAM" id="SSF54980">
    <property type="entry name" value="EF-G C-terminal domain-like"/>
    <property type="match status" value="1"/>
</dbReference>
<dbReference type="InterPro" id="IPR020568">
    <property type="entry name" value="Ribosomal_Su5_D2-typ_SF"/>
</dbReference>
<evidence type="ECO:0000259" key="3">
    <source>
        <dbReference type="Pfam" id="PF09186"/>
    </source>
</evidence>
<dbReference type="PANTHER" id="PTHR16301">
    <property type="entry name" value="IMPACT-RELATED"/>
    <property type="match status" value="1"/>
</dbReference>
<dbReference type="Gene3D" id="3.30.230.30">
    <property type="entry name" value="Impact, N-terminal domain"/>
    <property type="match status" value="1"/>
</dbReference>
<keyword evidence="5" id="KW-1185">Reference proteome</keyword>
<dbReference type="InterPro" id="IPR015269">
    <property type="entry name" value="UPF0029_Impact_C"/>
</dbReference>
<protein>
    <submittedName>
        <fullName evidence="4">Uncharacterized protein, YigZ family</fullName>
    </submittedName>
</protein>
<feature type="domain" description="UPF0029" evidence="3">
    <location>
        <begin position="143"/>
        <end position="188"/>
    </location>
</feature>
<dbReference type="InterPro" id="IPR023582">
    <property type="entry name" value="Impact"/>
</dbReference>
<feature type="domain" description="Impact N-terminal" evidence="2">
    <location>
        <begin position="20"/>
        <end position="127"/>
    </location>
</feature>
<dbReference type="Pfam" id="PF09186">
    <property type="entry name" value="DUF1949"/>
    <property type="match status" value="1"/>
</dbReference>